<evidence type="ECO:0000259" key="2">
    <source>
        <dbReference type="PROSITE" id="PS50994"/>
    </source>
</evidence>
<evidence type="ECO:0000313" key="3">
    <source>
        <dbReference type="EMBL" id="NLQ18718.1"/>
    </source>
</evidence>
<dbReference type="GO" id="GO:0003677">
    <property type="term" value="F:DNA binding"/>
    <property type="evidence" value="ECO:0007669"/>
    <property type="project" value="InterPro"/>
</dbReference>
<name>A0A847QXW3_9GAMM</name>
<accession>A0A847QXW3</accession>
<dbReference type="Pfam" id="PF01527">
    <property type="entry name" value="HTH_Tnp_1"/>
    <property type="match status" value="1"/>
</dbReference>
<dbReference type="InterPro" id="IPR048020">
    <property type="entry name" value="Transpos_IS3"/>
</dbReference>
<comment type="caution">
    <text evidence="3">The sequence shown here is derived from an EMBL/GenBank/DDBJ whole genome shotgun (WGS) entry which is preliminary data.</text>
</comment>
<gene>
    <name evidence="3" type="ORF">HGG82_14010</name>
</gene>
<dbReference type="AlphaFoldDB" id="A0A847QXW3"/>
<dbReference type="InterPro" id="IPR036397">
    <property type="entry name" value="RNaseH_sf"/>
</dbReference>
<dbReference type="InterPro" id="IPR050900">
    <property type="entry name" value="Transposase_IS3/IS150/IS904"/>
</dbReference>
<reference evidence="3 4" key="1">
    <citation type="submission" date="2020-04" db="EMBL/GenBank/DDBJ databases">
        <title>Marinomonas sp. M1K-6 isolated from the deep seawater of the Mariana Trench.</title>
        <authorList>
            <person name="Li Y."/>
        </authorList>
    </citation>
    <scope>NUCLEOTIDE SEQUENCE [LARGE SCALE GENOMIC DNA]</scope>
    <source>
        <strain evidence="3 4">M1K-6</strain>
    </source>
</reference>
<keyword evidence="4" id="KW-1185">Reference proteome</keyword>
<dbReference type="Proteomes" id="UP000586067">
    <property type="component" value="Unassembled WGS sequence"/>
</dbReference>
<dbReference type="GO" id="GO:0006313">
    <property type="term" value="P:DNA transposition"/>
    <property type="evidence" value="ECO:0007669"/>
    <property type="project" value="InterPro"/>
</dbReference>
<dbReference type="Gene3D" id="1.10.10.60">
    <property type="entry name" value="Homeodomain-like"/>
    <property type="match status" value="1"/>
</dbReference>
<dbReference type="PANTHER" id="PTHR46889:SF4">
    <property type="entry name" value="TRANSPOSASE INSO FOR INSERTION SEQUENCE ELEMENT IS911B-RELATED"/>
    <property type="match status" value="1"/>
</dbReference>
<dbReference type="GO" id="GO:0015074">
    <property type="term" value="P:DNA integration"/>
    <property type="evidence" value="ECO:0007669"/>
    <property type="project" value="InterPro"/>
</dbReference>
<dbReference type="Pfam" id="PF00665">
    <property type="entry name" value="rve"/>
    <property type="match status" value="1"/>
</dbReference>
<dbReference type="Pfam" id="PF13333">
    <property type="entry name" value="rve_2"/>
    <property type="match status" value="1"/>
</dbReference>
<comment type="similarity">
    <text evidence="1">Belongs to the transposase 8 family.</text>
</comment>
<dbReference type="GO" id="GO:0004803">
    <property type="term" value="F:transposase activity"/>
    <property type="evidence" value="ECO:0007669"/>
    <property type="project" value="InterPro"/>
</dbReference>
<dbReference type="RefSeq" id="WP_148832237.1">
    <property type="nucleotide sequence ID" value="NZ_CP073013.1"/>
</dbReference>
<dbReference type="Pfam" id="PF13276">
    <property type="entry name" value="HTH_21"/>
    <property type="match status" value="1"/>
</dbReference>
<dbReference type="EMBL" id="JABAEK010000018">
    <property type="protein sequence ID" value="NLQ18718.1"/>
    <property type="molecule type" value="Genomic_DNA"/>
</dbReference>
<evidence type="ECO:0000313" key="4">
    <source>
        <dbReference type="Proteomes" id="UP000586067"/>
    </source>
</evidence>
<dbReference type="InterPro" id="IPR009057">
    <property type="entry name" value="Homeodomain-like_sf"/>
</dbReference>
<evidence type="ECO:0000256" key="1">
    <source>
        <dbReference type="ARBA" id="ARBA00009964"/>
    </source>
</evidence>
<dbReference type="InterPro" id="IPR002514">
    <property type="entry name" value="Transposase_8"/>
</dbReference>
<organism evidence="3 4">
    <name type="scientific">Marinomonas profundi</name>
    <dbReference type="NCBI Taxonomy" id="2726122"/>
    <lineage>
        <taxon>Bacteria</taxon>
        <taxon>Pseudomonadati</taxon>
        <taxon>Pseudomonadota</taxon>
        <taxon>Gammaproteobacteria</taxon>
        <taxon>Oceanospirillales</taxon>
        <taxon>Oceanospirillaceae</taxon>
        <taxon>Marinomonas</taxon>
    </lineage>
</organism>
<dbReference type="InterPro" id="IPR001584">
    <property type="entry name" value="Integrase_cat-core"/>
</dbReference>
<dbReference type="Gene3D" id="3.30.420.10">
    <property type="entry name" value="Ribonuclease H-like superfamily/Ribonuclease H"/>
    <property type="match status" value="1"/>
</dbReference>
<proteinExistence type="inferred from homology"/>
<dbReference type="PROSITE" id="PS50994">
    <property type="entry name" value="INTEGRASE"/>
    <property type="match status" value="1"/>
</dbReference>
<dbReference type="InterPro" id="IPR012337">
    <property type="entry name" value="RNaseH-like_sf"/>
</dbReference>
<protein>
    <submittedName>
        <fullName evidence="3">IS3 family transposase</fullName>
    </submittedName>
</protein>
<dbReference type="NCBIfam" id="NF033516">
    <property type="entry name" value="transpos_IS3"/>
    <property type="match status" value="1"/>
</dbReference>
<dbReference type="InterPro" id="IPR025948">
    <property type="entry name" value="HTH-like_dom"/>
</dbReference>
<dbReference type="SUPFAM" id="SSF46689">
    <property type="entry name" value="Homeodomain-like"/>
    <property type="match status" value="1"/>
</dbReference>
<dbReference type="PANTHER" id="PTHR46889">
    <property type="entry name" value="TRANSPOSASE INSF FOR INSERTION SEQUENCE IS3B-RELATED"/>
    <property type="match status" value="1"/>
</dbReference>
<sequence length="383" mass="44950">MSGKRYTDEFKIEAVKQVTERGYKIAEVAERLGVSYKSMHDWIARYSKPEVTRKAEDSALSEVQRLKAELKRVTEERDIFKGGRRVLCRGVKEKYTFIKSRLHDYSIVVLCRTLQVHRSGFYAWLDCPKSRREQEDDELAITIKTHWLESGCVYGYRNITKDLKGEGKSCGKNRVLRVMRREGLKALIGYKRHPVFYRGSERNTAPNTLNREFIVPEPDQVWVTDFTYIRTKEGWLYVTVVVDLFSRLVVGWSMRSKATAESVIDALLMAIWRRRPTKRVLVHSDQGAQYTSKDWQTFLKDNNLEASMSRRGNCHDNAVAESFFSLLKKERVRNRTYKTRSDARSEIFDYIECFYNPKRHHGSNNGLSPLQYEKRYFTELETV</sequence>
<feature type="domain" description="Integrase catalytic" evidence="2">
    <location>
        <begin position="214"/>
        <end position="377"/>
    </location>
</feature>
<dbReference type="SUPFAM" id="SSF53098">
    <property type="entry name" value="Ribonuclease H-like"/>
    <property type="match status" value="1"/>
</dbReference>